<accession>A0A1J7J4J2</accession>
<keyword evidence="4" id="KW-1185">Reference proteome</keyword>
<dbReference type="Gene3D" id="3.20.20.190">
    <property type="entry name" value="Phosphatidylinositol (PI) phosphodiesterase"/>
    <property type="match status" value="1"/>
</dbReference>
<keyword evidence="2" id="KW-0732">Signal</keyword>
<dbReference type="InterPro" id="IPR051236">
    <property type="entry name" value="HAT_RTT109-like"/>
</dbReference>
<dbReference type="GO" id="GO:0006629">
    <property type="term" value="P:lipid metabolic process"/>
    <property type="evidence" value="ECO:0007669"/>
    <property type="project" value="InterPro"/>
</dbReference>
<dbReference type="InterPro" id="IPR017946">
    <property type="entry name" value="PLC-like_Pdiesterase_TIM-brl"/>
</dbReference>
<organism evidence="3 4">
    <name type="scientific">Coniochaeta ligniaria NRRL 30616</name>
    <dbReference type="NCBI Taxonomy" id="1408157"/>
    <lineage>
        <taxon>Eukaryota</taxon>
        <taxon>Fungi</taxon>
        <taxon>Dikarya</taxon>
        <taxon>Ascomycota</taxon>
        <taxon>Pezizomycotina</taxon>
        <taxon>Sordariomycetes</taxon>
        <taxon>Sordariomycetidae</taxon>
        <taxon>Coniochaetales</taxon>
        <taxon>Coniochaetaceae</taxon>
        <taxon>Coniochaeta</taxon>
    </lineage>
</organism>
<feature type="signal peptide" evidence="2">
    <location>
        <begin position="1"/>
        <end position="15"/>
    </location>
</feature>
<dbReference type="InParanoid" id="A0A1J7J4J2"/>
<feature type="chain" id="PRO_5012114284" evidence="2">
    <location>
        <begin position="16"/>
        <end position="305"/>
    </location>
</feature>
<sequence length="305" mass="33011">MRVSHLLALAGAATAQNSALQSILSQAGTGNYTYPTSLTQGIIPKALHSHNDYWRPVPFYSALAAGVVSVEADVWLVNSTLYVGHERSALTPNRTLDSLYIQPILSVLRSLNPNTSFVPSPTKNGVYDTASGQTLYLWIDLKTDGATTWPYVVKALEPLRRAGYLTSYNGSTTTSGPVTVIGTGNTPLNLVQPVTPRDYFWDAPIATLNTTFSNVTKEVSPIASADFAAIFGEVRNQTLSDAQLRTLESQVAVAHAKGIMVRYWDLPGWPVGTRNAVWRTLWDAGVDLINVDDIDGAAALWESEG</sequence>
<dbReference type="AlphaFoldDB" id="A0A1J7J4J2"/>
<reference evidence="3 4" key="1">
    <citation type="submission" date="2016-10" db="EMBL/GenBank/DDBJ databases">
        <title>Draft genome sequence of Coniochaeta ligniaria NRRL30616, a lignocellulolytic fungus for bioabatement of inhibitors in plant biomass hydrolysates.</title>
        <authorList>
            <consortium name="DOE Joint Genome Institute"/>
            <person name="Jimenez D.J."/>
            <person name="Hector R.E."/>
            <person name="Riley R."/>
            <person name="Sun H."/>
            <person name="Grigoriev I.V."/>
            <person name="Van Elsas J.D."/>
            <person name="Nichols N.N."/>
        </authorList>
    </citation>
    <scope>NUCLEOTIDE SEQUENCE [LARGE SCALE GENOMIC DNA]</scope>
    <source>
        <strain evidence="3 4">NRRL 30616</strain>
    </source>
</reference>
<dbReference type="PANTHER" id="PTHR31571">
    <property type="entry name" value="ALTERED INHERITANCE OF MITOCHONDRIA PROTEIN 6"/>
    <property type="match status" value="1"/>
</dbReference>
<protein>
    <submittedName>
        <fullName evidence="3">Uncharacterized protein</fullName>
    </submittedName>
</protein>
<evidence type="ECO:0000256" key="1">
    <source>
        <dbReference type="ARBA" id="ARBA00008858"/>
    </source>
</evidence>
<dbReference type="InterPro" id="IPR039559">
    <property type="entry name" value="AIM6_PI-PLC-like_dom"/>
</dbReference>
<evidence type="ECO:0000313" key="3">
    <source>
        <dbReference type="EMBL" id="OIW34299.1"/>
    </source>
</evidence>
<evidence type="ECO:0000256" key="2">
    <source>
        <dbReference type="SAM" id="SignalP"/>
    </source>
</evidence>
<dbReference type="FunCoup" id="A0A1J7J4J2">
    <property type="interactions" value="6"/>
</dbReference>
<dbReference type="EMBL" id="KV875093">
    <property type="protein sequence ID" value="OIW34299.1"/>
    <property type="molecule type" value="Genomic_DNA"/>
</dbReference>
<dbReference type="Proteomes" id="UP000182658">
    <property type="component" value="Unassembled WGS sequence"/>
</dbReference>
<evidence type="ECO:0000313" key="4">
    <source>
        <dbReference type="Proteomes" id="UP000182658"/>
    </source>
</evidence>
<dbReference type="SUPFAM" id="SSF51695">
    <property type="entry name" value="PLC-like phosphodiesterases"/>
    <property type="match status" value="1"/>
</dbReference>
<dbReference type="CDD" id="cd08577">
    <property type="entry name" value="PI-PLCc_GDPD_SF_unchar3"/>
    <property type="match status" value="1"/>
</dbReference>
<name>A0A1J7J4J2_9PEZI</name>
<dbReference type="STRING" id="1408157.A0A1J7J4J2"/>
<dbReference type="GO" id="GO:0008081">
    <property type="term" value="F:phosphoric diester hydrolase activity"/>
    <property type="evidence" value="ECO:0007669"/>
    <property type="project" value="InterPro"/>
</dbReference>
<gene>
    <name evidence="3" type="ORF">CONLIGDRAFT_607102</name>
</gene>
<comment type="similarity">
    <text evidence="1">Belongs to the AIM6 family.</text>
</comment>
<proteinExistence type="inferred from homology"/>
<dbReference type="PANTHER" id="PTHR31571:SF5">
    <property type="entry name" value="ALTERED INHERITANCE OF MITOCHONDRIA PROTEIN 6"/>
    <property type="match status" value="1"/>
</dbReference>
<dbReference type="OrthoDB" id="4153866at2759"/>